<dbReference type="AlphaFoldDB" id="A0A1I1JSB4"/>
<feature type="domain" description="N-acetyltransferase" evidence="1">
    <location>
        <begin position="38"/>
        <end position="175"/>
    </location>
</feature>
<dbReference type="STRING" id="753702.SAMN04488102_10852"/>
<feature type="domain" description="N-acetyltransferase" evidence="1">
    <location>
        <begin position="193"/>
        <end position="347"/>
    </location>
</feature>
<evidence type="ECO:0000313" key="3">
    <source>
        <dbReference type="Proteomes" id="UP000199612"/>
    </source>
</evidence>
<protein>
    <submittedName>
        <fullName evidence="2">Predicted N-acetyltransferase YhbS</fullName>
    </submittedName>
</protein>
<dbReference type="EMBL" id="FOLT01000008">
    <property type="protein sequence ID" value="SFC49418.1"/>
    <property type="molecule type" value="Genomic_DNA"/>
</dbReference>
<evidence type="ECO:0000313" key="2">
    <source>
        <dbReference type="EMBL" id="SFC49418.1"/>
    </source>
</evidence>
<dbReference type="InterPro" id="IPR050276">
    <property type="entry name" value="MshD_Acetyltransferase"/>
</dbReference>
<evidence type="ECO:0000259" key="1">
    <source>
        <dbReference type="PROSITE" id="PS51186"/>
    </source>
</evidence>
<gene>
    <name evidence="2" type="ORF">SAMN04488102_10852</name>
</gene>
<accession>A0A1I1JSB4</accession>
<dbReference type="PANTHER" id="PTHR43617">
    <property type="entry name" value="L-AMINO ACID N-ACETYLTRANSFERASE"/>
    <property type="match status" value="1"/>
</dbReference>
<dbReference type="GO" id="GO:0016747">
    <property type="term" value="F:acyltransferase activity, transferring groups other than amino-acyl groups"/>
    <property type="evidence" value="ECO:0007669"/>
    <property type="project" value="InterPro"/>
</dbReference>
<dbReference type="OrthoDB" id="9797178at2"/>
<dbReference type="CDD" id="cd04301">
    <property type="entry name" value="NAT_SF"/>
    <property type="match status" value="2"/>
</dbReference>
<dbReference type="Gene3D" id="3.40.630.30">
    <property type="match status" value="2"/>
</dbReference>
<dbReference type="Proteomes" id="UP000199612">
    <property type="component" value="Unassembled WGS sequence"/>
</dbReference>
<sequence>MDNIVHLPKEKWEGTLIPIKYSTNQYFDVSIGHEPRGYRIAIEKKDFLHTVTHSVEEDDQPDRLYADHCEHPFAWGIIDEEKLVAAIETDQENWSNRLRITELWVADDYQKKGVGRALIAIAKEQARHERRRTVILETQSSNVNAIGFYRHQGFDLIGLDTCSYSNDDVERKEVRLEFGWFPADKEKLSRDEIDIRQETEKDHHAVELMTQRAFWNKYKPGCDEHYLVHLLRQDSQYLPELSRIAIKDGQVIGCIMYSKAEVVEGDRSQDVLTFGPLCVDPKWQGMGVGEILLKETMALASEAGYKGIIIFGDPDYYPRLGFEPCDRFEVTTAGGENFDAFMGTELYENSLKDVKGKFHASPVFENIPEEKVEEFSRNFPPLQKRQFPGQWE</sequence>
<dbReference type="SUPFAM" id="SSF55729">
    <property type="entry name" value="Acyl-CoA N-acyltransferases (Nat)"/>
    <property type="match status" value="2"/>
</dbReference>
<organism evidence="2 3">
    <name type="scientific">Alkalibacterium subtropicum</name>
    <dbReference type="NCBI Taxonomy" id="753702"/>
    <lineage>
        <taxon>Bacteria</taxon>
        <taxon>Bacillati</taxon>
        <taxon>Bacillota</taxon>
        <taxon>Bacilli</taxon>
        <taxon>Lactobacillales</taxon>
        <taxon>Carnobacteriaceae</taxon>
        <taxon>Alkalibacterium</taxon>
    </lineage>
</organism>
<dbReference type="InterPro" id="IPR016181">
    <property type="entry name" value="Acyl_CoA_acyltransferase"/>
</dbReference>
<dbReference type="Pfam" id="PF00583">
    <property type="entry name" value="Acetyltransf_1"/>
    <property type="match status" value="2"/>
</dbReference>
<proteinExistence type="predicted"/>
<dbReference type="PROSITE" id="PS51186">
    <property type="entry name" value="GNAT"/>
    <property type="match status" value="2"/>
</dbReference>
<dbReference type="InterPro" id="IPR000182">
    <property type="entry name" value="GNAT_dom"/>
</dbReference>
<reference evidence="3" key="1">
    <citation type="submission" date="2016-10" db="EMBL/GenBank/DDBJ databases">
        <authorList>
            <person name="Varghese N."/>
            <person name="Submissions S."/>
        </authorList>
    </citation>
    <scope>NUCLEOTIDE SEQUENCE [LARGE SCALE GENOMIC DNA]</scope>
    <source>
        <strain evidence="3">DSM 23664</strain>
    </source>
</reference>
<dbReference type="PANTHER" id="PTHR43617:SF2">
    <property type="entry name" value="UPF0039 PROTEIN SLL0451"/>
    <property type="match status" value="1"/>
</dbReference>
<dbReference type="RefSeq" id="WP_091530517.1">
    <property type="nucleotide sequence ID" value="NZ_FOLT01000008.1"/>
</dbReference>
<name>A0A1I1JSB4_9LACT</name>
<keyword evidence="2" id="KW-0808">Transferase</keyword>
<keyword evidence="3" id="KW-1185">Reference proteome</keyword>